<reference evidence="2 3" key="1">
    <citation type="submission" date="2020-08" db="EMBL/GenBank/DDBJ databases">
        <title>Genomic Encyclopedia of Type Strains, Phase IV (KMG-IV): sequencing the most valuable type-strain genomes for metagenomic binning, comparative biology and taxonomic classification.</title>
        <authorList>
            <person name="Goeker M."/>
        </authorList>
    </citation>
    <scope>NUCLEOTIDE SEQUENCE [LARGE SCALE GENOMIC DNA]</scope>
    <source>
        <strain evidence="2 3">DSM 11590</strain>
    </source>
</reference>
<proteinExistence type="predicted"/>
<comment type="caution">
    <text evidence="2">The sequence shown here is derived from an EMBL/GenBank/DDBJ whole genome shotgun (WGS) entry which is preliminary data.</text>
</comment>
<dbReference type="RefSeq" id="WP_184260000.1">
    <property type="nucleotide sequence ID" value="NZ_JACIIX010000001.1"/>
</dbReference>
<protein>
    <submittedName>
        <fullName evidence="2">Uncharacterized protein</fullName>
    </submittedName>
</protein>
<feature type="region of interest" description="Disordered" evidence="1">
    <location>
        <begin position="80"/>
        <end position="117"/>
    </location>
</feature>
<dbReference type="Proteomes" id="UP000544872">
    <property type="component" value="Unassembled WGS sequence"/>
</dbReference>
<feature type="compositionally biased region" description="Basic and acidic residues" evidence="1">
    <location>
        <begin position="80"/>
        <end position="104"/>
    </location>
</feature>
<organism evidence="2 3">
    <name type="scientific">Novispirillum itersonii</name>
    <name type="common">Aquaspirillum itersonii</name>
    <dbReference type="NCBI Taxonomy" id="189"/>
    <lineage>
        <taxon>Bacteria</taxon>
        <taxon>Pseudomonadati</taxon>
        <taxon>Pseudomonadota</taxon>
        <taxon>Alphaproteobacteria</taxon>
        <taxon>Rhodospirillales</taxon>
        <taxon>Novispirillaceae</taxon>
        <taxon>Novispirillum</taxon>
    </lineage>
</organism>
<dbReference type="AlphaFoldDB" id="A0A7X0DL28"/>
<name>A0A7X0DL28_NOVIT</name>
<keyword evidence="3" id="KW-1185">Reference proteome</keyword>
<sequence>MYLPWTVTLTTDDGALIQQIDLVAEITPYRDAGTETGEAMIQDLYVDHRRTPLAPPALSRITGPLAVALTDALEADPAFHDRARDGLTADAAPRRPDRTQRRTAIDGSGVRFGPWQR</sequence>
<evidence type="ECO:0000313" key="3">
    <source>
        <dbReference type="Proteomes" id="UP000544872"/>
    </source>
</evidence>
<accession>A0A7X0DL28</accession>
<gene>
    <name evidence="2" type="ORF">FHS48_000110</name>
</gene>
<dbReference type="EMBL" id="JACIIX010000001">
    <property type="protein sequence ID" value="MBB6208729.1"/>
    <property type="molecule type" value="Genomic_DNA"/>
</dbReference>
<evidence type="ECO:0000313" key="2">
    <source>
        <dbReference type="EMBL" id="MBB6208729.1"/>
    </source>
</evidence>
<evidence type="ECO:0000256" key="1">
    <source>
        <dbReference type="SAM" id="MobiDB-lite"/>
    </source>
</evidence>